<organism evidence="3 4">
    <name type="scientific">Ascobolus immersus RN42</name>
    <dbReference type="NCBI Taxonomy" id="1160509"/>
    <lineage>
        <taxon>Eukaryota</taxon>
        <taxon>Fungi</taxon>
        <taxon>Dikarya</taxon>
        <taxon>Ascomycota</taxon>
        <taxon>Pezizomycotina</taxon>
        <taxon>Pezizomycetes</taxon>
        <taxon>Pezizales</taxon>
        <taxon>Ascobolaceae</taxon>
        <taxon>Ascobolus</taxon>
    </lineage>
</organism>
<feature type="chain" id="PRO_5018227285" evidence="2">
    <location>
        <begin position="22"/>
        <end position="310"/>
    </location>
</feature>
<gene>
    <name evidence="3" type="ORF">BJ508DRAFT_412474</name>
</gene>
<dbReference type="Proteomes" id="UP000275078">
    <property type="component" value="Unassembled WGS sequence"/>
</dbReference>
<protein>
    <submittedName>
        <fullName evidence="3">Uncharacterized protein</fullName>
    </submittedName>
</protein>
<feature type="compositionally biased region" description="Basic and acidic residues" evidence="1">
    <location>
        <begin position="209"/>
        <end position="228"/>
    </location>
</feature>
<dbReference type="EMBL" id="ML119657">
    <property type="protein sequence ID" value="RPA84716.1"/>
    <property type="molecule type" value="Genomic_DNA"/>
</dbReference>
<evidence type="ECO:0000256" key="2">
    <source>
        <dbReference type="SAM" id="SignalP"/>
    </source>
</evidence>
<accession>A0A3N4IGG6</accession>
<dbReference type="OrthoDB" id="5362269at2759"/>
<dbReference type="STRING" id="1160509.A0A3N4IGG6"/>
<evidence type="ECO:0000256" key="1">
    <source>
        <dbReference type="SAM" id="MobiDB-lite"/>
    </source>
</evidence>
<feature type="signal peptide" evidence="2">
    <location>
        <begin position="1"/>
        <end position="21"/>
    </location>
</feature>
<sequence>MRSFQLTPAFALLLLSGKSFAQVCSSSSLVSGVQPAVTDYPAFEAKIAKFTATATGAEIPVYTDTVDLGATTVTAVGYAKSDALVAAGYTVTSGYTVVEAPCTPTAGGLPPKPSGNCHAHGDHWHCDEEDEHDDDHATSTSSVPASTTVTPSTPSPTNGKNCTSHGDHWHCDEDDHDDHDDHEDEDSGSKTTVPPATPSPTDGKNCTAHGDHWHCDEEHDDHDDKETGSKTTVTPAVPSPTDGKNCTAHGDHWHCDGEDDDHSEETNGTVKTNGTTSPVKEGEEDSASSKIGMSIALSGVLGSAVVALLL</sequence>
<keyword evidence="4" id="KW-1185">Reference proteome</keyword>
<reference evidence="3 4" key="1">
    <citation type="journal article" date="2018" name="Nat. Ecol. Evol.">
        <title>Pezizomycetes genomes reveal the molecular basis of ectomycorrhizal truffle lifestyle.</title>
        <authorList>
            <person name="Murat C."/>
            <person name="Payen T."/>
            <person name="Noel B."/>
            <person name="Kuo A."/>
            <person name="Morin E."/>
            <person name="Chen J."/>
            <person name="Kohler A."/>
            <person name="Krizsan K."/>
            <person name="Balestrini R."/>
            <person name="Da Silva C."/>
            <person name="Montanini B."/>
            <person name="Hainaut M."/>
            <person name="Levati E."/>
            <person name="Barry K.W."/>
            <person name="Belfiori B."/>
            <person name="Cichocki N."/>
            <person name="Clum A."/>
            <person name="Dockter R.B."/>
            <person name="Fauchery L."/>
            <person name="Guy J."/>
            <person name="Iotti M."/>
            <person name="Le Tacon F."/>
            <person name="Lindquist E.A."/>
            <person name="Lipzen A."/>
            <person name="Malagnac F."/>
            <person name="Mello A."/>
            <person name="Molinier V."/>
            <person name="Miyauchi S."/>
            <person name="Poulain J."/>
            <person name="Riccioni C."/>
            <person name="Rubini A."/>
            <person name="Sitrit Y."/>
            <person name="Splivallo R."/>
            <person name="Traeger S."/>
            <person name="Wang M."/>
            <person name="Zifcakova L."/>
            <person name="Wipf D."/>
            <person name="Zambonelli A."/>
            <person name="Paolocci F."/>
            <person name="Nowrousian M."/>
            <person name="Ottonello S."/>
            <person name="Baldrian P."/>
            <person name="Spatafora J.W."/>
            <person name="Henrissat B."/>
            <person name="Nagy L.G."/>
            <person name="Aury J.M."/>
            <person name="Wincker P."/>
            <person name="Grigoriev I.V."/>
            <person name="Bonfante P."/>
            <person name="Martin F.M."/>
        </authorList>
    </citation>
    <scope>NUCLEOTIDE SEQUENCE [LARGE SCALE GENOMIC DNA]</scope>
    <source>
        <strain evidence="3 4">RN42</strain>
    </source>
</reference>
<feature type="region of interest" description="Disordered" evidence="1">
    <location>
        <begin position="128"/>
        <end position="288"/>
    </location>
</feature>
<evidence type="ECO:0000313" key="4">
    <source>
        <dbReference type="Proteomes" id="UP000275078"/>
    </source>
</evidence>
<dbReference type="AlphaFoldDB" id="A0A3N4IGG6"/>
<evidence type="ECO:0000313" key="3">
    <source>
        <dbReference type="EMBL" id="RPA84716.1"/>
    </source>
</evidence>
<feature type="compositionally biased region" description="Acidic residues" evidence="1">
    <location>
        <begin position="174"/>
        <end position="186"/>
    </location>
</feature>
<proteinExistence type="predicted"/>
<name>A0A3N4IGG6_ASCIM</name>
<feature type="compositionally biased region" description="Polar residues" evidence="1">
    <location>
        <begin position="189"/>
        <end position="204"/>
    </location>
</feature>
<feature type="compositionally biased region" description="Low complexity" evidence="1">
    <location>
        <begin position="138"/>
        <end position="157"/>
    </location>
</feature>
<keyword evidence="2" id="KW-0732">Signal</keyword>
<feature type="compositionally biased region" description="Polar residues" evidence="1">
    <location>
        <begin position="266"/>
        <end position="278"/>
    </location>
</feature>